<evidence type="ECO:0000313" key="2">
    <source>
        <dbReference type="EMBL" id="KAF5196957.1"/>
    </source>
</evidence>
<dbReference type="EMBL" id="JABWDY010015292">
    <property type="protein sequence ID" value="KAF5196957.1"/>
    <property type="molecule type" value="Genomic_DNA"/>
</dbReference>
<dbReference type="GO" id="GO:0004523">
    <property type="term" value="F:RNA-DNA hybrid ribonuclease activity"/>
    <property type="evidence" value="ECO:0007669"/>
    <property type="project" value="InterPro"/>
</dbReference>
<protein>
    <recommendedName>
        <fullName evidence="1">RNase H type-1 domain-containing protein</fullName>
    </recommendedName>
</protein>
<dbReference type="InterPro" id="IPR002156">
    <property type="entry name" value="RNaseH_domain"/>
</dbReference>
<feature type="domain" description="RNase H type-1" evidence="1">
    <location>
        <begin position="22"/>
        <end position="83"/>
    </location>
</feature>
<accession>A0A7J6WJ81</accession>
<organism evidence="2 3">
    <name type="scientific">Thalictrum thalictroides</name>
    <name type="common">Rue-anemone</name>
    <name type="synonym">Anemone thalictroides</name>
    <dbReference type="NCBI Taxonomy" id="46969"/>
    <lineage>
        <taxon>Eukaryota</taxon>
        <taxon>Viridiplantae</taxon>
        <taxon>Streptophyta</taxon>
        <taxon>Embryophyta</taxon>
        <taxon>Tracheophyta</taxon>
        <taxon>Spermatophyta</taxon>
        <taxon>Magnoliopsida</taxon>
        <taxon>Ranunculales</taxon>
        <taxon>Ranunculaceae</taxon>
        <taxon>Thalictroideae</taxon>
        <taxon>Thalictrum</taxon>
    </lineage>
</organism>
<sequence length="88" mass="9621">MNGSSKHPFKLMPGWSSRFKKLRNDDGALVGVSIGGLGVETCFIAETATIIEGIIMAAEMGWQNIWVEAHSEAAVAALRNNKPHWKLK</sequence>
<comment type="caution">
    <text evidence="2">The sequence shown here is derived from an EMBL/GenBank/DDBJ whole genome shotgun (WGS) entry which is preliminary data.</text>
</comment>
<reference evidence="2 3" key="1">
    <citation type="submission" date="2020-06" db="EMBL/GenBank/DDBJ databases">
        <title>Transcriptomic and genomic resources for Thalictrum thalictroides and T. hernandezii: Facilitating candidate gene discovery in an emerging model plant lineage.</title>
        <authorList>
            <person name="Arias T."/>
            <person name="Riano-Pachon D.M."/>
            <person name="Di Stilio V.S."/>
        </authorList>
    </citation>
    <scope>NUCLEOTIDE SEQUENCE [LARGE SCALE GENOMIC DNA]</scope>
    <source>
        <strain evidence="3">cv. WT478/WT964</strain>
        <tissue evidence="2">Leaves</tissue>
    </source>
</reference>
<dbReference type="OrthoDB" id="1938131at2759"/>
<dbReference type="Pfam" id="PF13456">
    <property type="entry name" value="RVT_3"/>
    <property type="match status" value="1"/>
</dbReference>
<dbReference type="AlphaFoldDB" id="A0A7J6WJ81"/>
<proteinExistence type="predicted"/>
<keyword evidence="3" id="KW-1185">Reference proteome</keyword>
<dbReference type="GO" id="GO:0003676">
    <property type="term" value="F:nucleic acid binding"/>
    <property type="evidence" value="ECO:0007669"/>
    <property type="project" value="InterPro"/>
</dbReference>
<evidence type="ECO:0000259" key="1">
    <source>
        <dbReference type="Pfam" id="PF13456"/>
    </source>
</evidence>
<name>A0A7J6WJ81_THATH</name>
<evidence type="ECO:0000313" key="3">
    <source>
        <dbReference type="Proteomes" id="UP000554482"/>
    </source>
</evidence>
<dbReference type="Proteomes" id="UP000554482">
    <property type="component" value="Unassembled WGS sequence"/>
</dbReference>
<gene>
    <name evidence="2" type="ORF">FRX31_013455</name>
</gene>